<protein>
    <recommendedName>
        <fullName evidence="9">Bulb-type lectin domain-containing protein</fullName>
    </recommendedName>
</protein>
<evidence type="ECO:0008006" key="9">
    <source>
        <dbReference type="Google" id="ProtNLM"/>
    </source>
</evidence>
<feature type="compositionally biased region" description="Polar residues" evidence="4">
    <location>
        <begin position="47"/>
        <end position="57"/>
    </location>
</feature>
<evidence type="ECO:0000256" key="3">
    <source>
        <dbReference type="ARBA" id="ARBA00023180"/>
    </source>
</evidence>
<dbReference type="PANTHER" id="PTHR32444:SF247">
    <property type="entry name" value="OS01G0958200 PROTEIN"/>
    <property type="match status" value="1"/>
</dbReference>
<dbReference type="EMBL" id="CM017328">
    <property type="protein sequence ID" value="KAE8125443.1"/>
    <property type="molecule type" value="Genomic_DNA"/>
</dbReference>
<keyword evidence="8" id="KW-1185">Reference proteome</keyword>
<dbReference type="InterPro" id="IPR001480">
    <property type="entry name" value="Bulb-type_lectin_dom"/>
</dbReference>
<organism evidence="7 8">
    <name type="scientific">Carpinus fangiana</name>
    <dbReference type="NCBI Taxonomy" id="176857"/>
    <lineage>
        <taxon>Eukaryota</taxon>
        <taxon>Viridiplantae</taxon>
        <taxon>Streptophyta</taxon>
        <taxon>Embryophyta</taxon>
        <taxon>Tracheophyta</taxon>
        <taxon>Spermatophyta</taxon>
        <taxon>Magnoliopsida</taxon>
        <taxon>eudicotyledons</taxon>
        <taxon>Gunneridae</taxon>
        <taxon>Pentapetalae</taxon>
        <taxon>rosids</taxon>
        <taxon>fabids</taxon>
        <taxon>Fagales</taxon>
        <taxon>Betulaceae</taxon>
        <taxon>Carpinus</taxon>
    </lineage>
</organism>
<dbReference type="InterPro" id="IPR003609">
    <property type="entry name" value="Pan_app"/>
</dbReference>
<dbReference type="AlphaFoldDB" id="A0A5N6RW48"/>
<dbReference type="Pfam" id="PF01453">
    <property type="entry name" value="B_lectin"/>
    <property type="match status" value="2"/>
</dbReference>
<dbReference type="CDD" id="cd00028">
    <property type="entry name" value="B_lectin"/>
    <property type="match status" value="2"/>
</dbReference>
<name>A0A5N6RW48_9ROSI</name>
<dbReference type="Gene3D" id="2.90.10.10">
    <property type="entry name" value="Bulb-type lectin domain"/>
    <property type="match status" value="2"/>
</dbReference>
<keyword evidence="1" id="KW-0732">Signal</keyword>
<keyword evidence="3" id="KW-0325">Glycoprotein</keyword>
<evidence type="ECO:0000256" key="4">
    <source>
        <dbReference type="SAM" id="MobiDB-lite"/>
    </source>
</evidence>
<dbReference type="Proteomes" id="UP000327013">
    <property type="component" value="Chromosome 8"/>
</dbReference>
<evidence type="ECO:0000313" key="7">
    <source>
        <dbReference type="EMBL" id="KAE8125443.1"/>
    </source>
</evidence>
<dbReference type="CDD" id="cd01098">
    <property type="entry name" value="PAN_AP_plant"/>
    <property type="match status" value="1"/>
</dbReference>
<feature type="domain" description="Bulb-type lectin" evidence="5">
    <location>
        <begin position="170"/>
        <end position="302"/>
    </location>
</feature>
<dbReference type="PROSITE" id="PS50927">
    <property type="entry name" value="BULB_LECTIN"/>
    <property type="match status" value="2"/>
</dbReference>
<evidence type="ECO:0000256" key="2">
    <source>
        <dbReference type="ARBA" id="ARBA00023157"/>
    </source>
</evidence>
<dbReference type="InterPro" id="IPR036426">
    <property type="entry name" value="Bulb-type_lectin_dom_sf"/>
</dbReference>
<dbReference type="SMART" id="SM00108">
    <property type="entry name" value="B_lectin"/>
    <property type="match status" value="2"/>
</dbReference>
<evidence type="ECO:0000259" key="5">
    <source>
        <dbReference type="PROSITE" id="PS50927"/>
    </source>
</evidence>
<accession>A0A5N6RW48</accession>
<keyword evidence="2" id="KW-1015">Disulfide bond</keyword>
<dbReference type="Pfam" id="PF08276">
    <property type="entry name" value="PAN_2"/>
    <property type="match status" value="1"/>
</dbReference>
<proteinExistence type="predicted"/>
<evidence type="ECO:0000259" key="6">
    <source>
        <dbReference type="PROSITE" id="PS50948"/>
    </source>
</evidence>
<sequence length="775" mass="86711">MPPQLPHLPTNPRRLDSRIWRASTKLQVDNGVASGKLTPEGAENSKESCTAPATSENMPIAGDSVSPRKGEAAPVATPIAEDSGKCYNTVGNFDRKAQEKVQLTCSNSKLFKYNCELCVQRALQSCLISNHTNMSPLTISPLIASLPLLFCLAFHFTNATTTTTIAFNDTDTILPGHSLNTSETILSAERMFRIGFFSPENSTKLYVVIFKVTYHYVADDVFTWGDSSYDNIVWVANREHPFSNSSTILTFNSDGNLVISDGRLLHVLTNTSGGNDTYARLLDTGNLVLKNRASEVLWQSFDHPTDTLLPGMKVEDAKIGWSLTSWKSHEDPAPGLFSLQYLASRKEVVLMRGTEQYWSSPLIDQLADVFMIDGDYLTWPSTNEIRRIRLDISGNLLLQTKTWTWVRGDEYWFSFCLHYNNNINCTTTDTVRPGRSLNTSEAIVSANGRYELGFFSPENSTKYYVGIRYYNVSEGIVVWVANREHPLPNSSAVVTFNPDGNLVISGGRSLYALTNTSGGNDTYARLLDTGNLVLKNRASHIFWQSFDYPTDTLLPGMKLKDAKTGWSLTSNRSIQDPATGRFSLHYLGSRKELIVTEESEPYWISSLSGDLADIFVIDGDYITWPSNYTSDITSIRFDVSGNFILESDHINGDRYWDSTTNGTYPDCGNFSLRNDTADAGFRCYCLPGFVASLDQGCIRKTELSCRDGVQKDGFLRMSNVFWPTNHQHWYDGRPSECESACLKNCLCLGYAYDKEHRCLVWGGFVIVRFGYDPKC</sequence>
<evidence type="ECO:0000313" key="8">
    <source>
        <dbReference type="Proteomes" id="UP000327013"/>
    </source>
</evidence>
<evidence type="ECO:0000256" key="1">
    <source>
        <dbReference type="ARBA" id="ARBA00022729"/>
    </source>
</evidence>
<dbReference type="SUPFAM" id="SSF51110">
    <property type="entry name" value="alpha-D-mannose-specific plant lectins"/>
    <property type="match status" value="2"/>
</dbReference>
<feature type="region of interest" description="Disordered" evidence="4">
    <location>
        <begin position="30"/>
        <end position="70"/>
    </location>
</feature>
<dbReference type="PANTHER" id="PTHR32444">
    <property type="entry name" value="BULB-TYPE LECTIN DOMAIN-CONTAINING PROTEIN"/>
    <property type="match status" value="1"/>
</dbReference>
<dbReference type="PROSITE" id="PS50948">
    <property type="entry name" value="PAN"/>
    <property type="match status" value="1"/>
</dbReference>
<reference evidence="7 8" key="1">
    <citation type="submission" date="2019-06" db="EMBL/GenBank/DDBJ databases">
        <title>A chromosomal-level reference genome of Carpinus fangiana (Coryloideae, Betulaceae).</title>
        <authorList>
            <person name="Yang X."/>
            <person name="Wang Z."/>
            <person name="Zhang L."/>
            <person name="Hao G."/>
            <person name="Liu J."/>
            <person name="Yang Y."/>
        </authorList>
    </citation>
    <scope>NUCLEOTIDE SEQUENCE [LARGE SCALE GENOMIC DNA]</scope>
    <source>
        <strain evidence="7">Cfa_2016G</strain>
        <tissue evidence="7">Leaf</tissue>
    </source>
</reference>
<gene>
    <name evidence="7" type="ORF">FH972_020250</name>
</gene>
<feature type="domain" description="Bulb-type lectin" evidence="5">
    <location>
        <begin position="428"/>
        <end position="547"/>
    </location>
</feature>
<feature type="domain" description="Apple" evidence="6">
    <location>
        <begin position="705"/>
        <end position="775"/>
    </location>
</feature>
<dbReference type="OrthoDB" id="1936886at2759"/>